<comment type="cofactor">
    <cofactor evidence="1">
        <name>Mg(2+)</name>
        <dbReference type="ChEBI" id="CHEBI:18420"/>
    </cofactor>
</comment>
<keyword evidence="2" id="KW-0479">Metal-binding</keyword>
<evidence type="ECO:0000256" key="4">
    <source>
        <dbReference type="ARBA" id="ARBA00022842"/>
    </source>
</evidence>
<dbReference type="Gene3D" id="3.20.20.370">
    <property type="entry name" value="Glycoside hydrolase/deacetylase"/>
    <property type="match status" value="1"/>
</dbReference>
<keyword evidence="5" id="KW-0119">Carbohydrate metabolism</keyword>
<dbReference type="AlphaFoldDB" id="A0A381Q641"/>
<evidence type="ECO:0000256" key="1">
    <source>
        <dbReference type="ARBA" id="ARBA00001946"/>
    </source>
</evidence>
<accession>A0A381Q641</accession>
<evidence type="ECO:0000313" key="6">
    <source>
        <dbReference type="EMBL" id="SUZ73839.1"/>
    </source>
</evidence>
<dbReference type="GO" id="GO:0019213">
    <property type="term" value="F:deacetylase activity"/>
    <property type="evidence" value="ECO:0007669"/>
    <property type="project" value="TreeGrafter"/>
</dbReference>
<evidence type="ECO:0000256" key="2">
    <source>
        <dbReference type="ARBA" id="ARBA00022723"/>
    </source>
</evidence>
<dbReference type="SUPFAM" id="SSF88713">
    <property type="entry name" value="Glycoside hydrolase/deacetylase"/>
    <property type="match status" value="1"/>
</dbReference>
<dbReference type="EMBL" id="UINC01001192">
    <property type="protein sequence ID" value="SUZ73839.1"/>
    <property type="molecule type" value="Genomic_DNA"/>
</dbReference>
<dbReference type="PANTHER" id="PTHR31609:SF1">
    <property type="entry name" value="CARBOHYDRATE DEACETYLASE"/>
    <property type="match status" value="1"/>
</dbReference>
<proteinExistence type="predicted"/>
<keyword evidence="3" id="KW-0378">Hydrolase</keyword>
<organism evidence="6">
    <name type="scientific">marine metagenome</name>
    <dbReference type="NCBI Taxonomy" id="408172"/>
    <lineage>
        <taxon>unclassified sequences</taxon>
        <taxon>metagenomes</taxon>
        <taxon>ecological metagenomes</taxon>
    </lineage>
</organism>
<dbReference type="InterPro" id="IPR011330">
    <property type="entry name" value="Glyco_hydro/deAcase_b/a-brl"/>
</dbReference>
<evidence type="ECO:0000256" key="5">
    <source>
        <dbReference type="ARBA" id="ARBA00023277"/>
    </source>
</evidence>
<dbReference type="Pfam" id="PF04794">
    <property type="entry name" value="YdjC"/>
    <property type="match status" value="1"/>
</dbReference>
<dbReference type="PANTHER" id="PTHR31609">
    <property type="entry name" value="YDJC DEACETYLASE FAMILY MEMBER"/>
    <property type="match status" value="1"/>
</dbReference>
<dbReference type="GO" id="GO:0005975">
    <property type="term" value="P:carbohydrate metabolic process"/>
    <property type="evidence" value="ECO:0007669"/>
    <property type="project" value="InterPro"/>
</dbReference>
<dbReference type="GO" id="GO:0016787">
    <property type="term" value="F:hydrolase activity"/>
    <property type="evidence" value="ECO:0007669"/>
    <property type="project" value="UniProtKB-KW"/>
</dbReference>
<gene>
    <name evidence="6" type="ORF">METZ01_LOCUS26693</name>
</gene>
<name>A0A381Q641_9ZZZZ</name>
<reference evidence="6" key="1">
    <citation type="submission" date="2018-05" db="EMBL/GenBank/DDBJ databases">
        <authorList>
            <person name="Lanie J.A."/>
            <person name="Ng W.-L."/>
            <person name="Kazmierczak K.M."/>
            <person name="Andrzejewski T.M."/>
            <person name="Davidsen T.M."/>
            <person name="Wayne K.J."/>
            <person name="Tettelin H."/>
            <person name="Glass J.I."/>
            <person name="Rusch D."/>
            <person name="Podicherti R."/>
            <person name="Tsui H.-C.T."/>
            <person name="Winkler M.E."/>
        </authorList>
    </citation>
    <scope>NUCLEOTIDE SEQUENCE</scope>
</reference>
<dbReference type="GO" id="GO:0046872">
    <property type="term" value="F:metal ion binding"/>
    <property type="evidence" value="ECO:0007669"/>
    <property type="project" value="UniProtKB-KW"/>
</dbReference>
<sequence>VTTLGERLGRSPDDRLLILTADLLGMCHATNVGVYESIRSGLATGAGLMVPGPWARDAASHYRGEAVGVHLTLNAELDCYRWRAITQAPSLHDGDGGFPRTVEDLWDHADLDETRRECRAQLERAVLWGFDISHLSSHLGALQNRPEFFDLYLELAVDFGLPLRLEGGQAEEGAGFPFRSLAADEGVLTVDHHRSRRLADPAVLERMAMDLQPGVTEIVVEPAADTPELRAVCDEWGRRVEHRDLVCGNTELLADLDRGGITLVSWRDLRDAQRAG</sequence>
<dbReference type="InterPro" id="IPR006879">
    <property type="entry name" value="YdjC-like"/>
</dbReference>
<evidence type="ECO:0008006" key="7">
    <source>
        <dbReference type="Google" id="ProtNLM"/>
    </source>
</evidence>
<feature type="non-terminal residue" evidence="6">
    <location>
        <position position="1"/>
    </location>
</feature>
<keyword evidence="4" id="KW-0460">Magnesium</keyword>
<protein>
    <recommendedName>
        <fullName evidence="7">ChbG/HpnK family deacetylase</fullName>
    </recommendedName>
</protein>
<evidence type="ECO:0000256" key="3">
    <source>
        <dbReference type="ARBA" id="ARBA00022801"/>
    </source>
</evidence>